<sequence>MFQYVNYSLEQIMQPTIGVPQQVTIGGMTVTIKKKFAEGGFAQLYSCRDAANVKYAIKYVCSSTYDAFNAVIQEFNYQKALSKNPNIVKVYGMLANQRELKSLILMEFCDKTLVDLLNKNFKKSLTNQTILGIFIPICEAMKWMHCQPKPLIHRDIKVENVLQKDGQWKLCDFGSTTDTPLLGSEINDSTKSIIEKYTTPNYRAPEAIDLFRHQDINTKYDIWSLGCLLFKLCTYKDAFNASESLGILNARVNYPNDPIVDIAMKTLIKYILNPDPVSRPTIDDVLAKSYDLFPNLVSPKYKSKAVKQPSFDPFAQMNQSEKKPEIKISRSSSEHNIDDLDFDDDEDDKPQQANNTKKSSKEKKHHHHHHSKKSEKHSGSLSDGLSSGSSNDPFAAANSSDPFNPNQSDPFAQNSNDPFAQSSNDPFAPKQNDPFAPQQQDPFAIPQQDPFAAASSSDPFAVPQGTKFDPFAAQPNPFAPRNDPFATSPGQFGVPSSQSDPFANSSLSDELIPHIDAHLLETDQKELERQLLMQDDFEIASSVTSLYNQAPNATILFLFTILPRTGSKARAIFSGVNPALVDEQLGEIITMLKSLYDEIPGLKGDFSMETKDTKWAQPLLTLVDVVCQLVNQRFIEELAYIIVGAYNGVLMIHKNTYNINIKLRLKMSADNVTAALEKLGSNLTIEYP</sequence>
<feature type="domain" description="Protein kinase" evidence="10">
    <location>
        <begin position="30"/>
        <end position="293"/>
    </location>
</feature>
<dbReference type="OrthoDB" id="248923at2759"/>
<organism evidence="11 12">
    <name type="scientific">Trichomonas vaginalis (strain ATCC PRA-98 / G3)</name>
    <dbReference type="NCBI Taxonomy" id="412133"/>
    <lineage>
        <taxon>Eukaryota</taxon>
        <taxon>Metamonada</taxon>
        <taxon>Parabasalia</taxon>
        <taxon>Trichomonadida</taxon>
        <taxon>Trichomonadidae</taxon>
        <taxon>Trichomonas</taxon>
    </lineage>
</organism>
<reference evidence="11" key="1">
    <citation type="submission" date="2006-10" db="EMBL/GenBank/DDBJ databases">
        <authorList>
            <person name="Amadeo P."/>
            <person name="Zhao Q."/>
            <person name="Wortman J."/>
            <person name="Fraser-Liggett C."/>
            <person name="Carlton J."/>
        </authorList>
    </citation>
    <scope>NUCLEOTIDE SEQUENCE</scope>
    <source>
        <strain evidence="11">G3</strain>
    </source>
</reference>
<proteinExistence type="predicted"/>
<feature type="compositionally biased region" description="Low complexity" evidence="9">
    <location>
        <begin position="446"/>
        <end position="461"/>
    </location>
</feature>
<evidence type="ECO:0000256" key="7">
    <source>
        <dbReference type="ARBA" id="ARBA00047899"/>
    </source>
</evidence>
<keyword evidence="5 11" id="KW-0418">Kinase</keyword>
<dbReference type="Gene3D" id="1.10.510.10">
    <property type="entry name" value="Transferase(Phosphotransferase) domain 1"/>
    <property type="match status" value="1"/>
</dbReference>
<dbReference type="InParanoid" id="A2D9X6"/>
<reference evidence="11" key="2">
    <citation type="journal article" date="2007" name="Science">
        <title>Draft genome sequence of the sexually transmitted pathogen Trichomonas vaginalis.</title>
        <authorList>
            <person name="Carlton J.M."/>
            <person name="Hirt R.P."/>
            <person name="Silva J.C."/>
            <person name="Delcher A.L."/>
            <person name="Schatz M."/>
            <person name="Zhao Q."/>
            <person name="Wortman J.R."/>
            <person name="Bidwell S.L."/>
            <person name="Alsmark U.C.M."/>
            <person name="Besteiro S."/>
            <person name="Sicheritz-Ponten T."/>
            <person name="Noel C.J."/>
            <person name="Dacks J.B."/>
            <person name="Foster P.G."/>
            <person name="Simillion C."/>
            <person name="Van de Peer Y."/>
            <person name="Miranda-Saavedra D."/>
            <person name="Barton G.J."/>
            <person name="Westrop G.D."/>
            <person name="Mueller S."/>
            <person name="Dessi D."/>
            <person name="Fiori P.L."/>
            <person name="Ren Q."/>
            <person name="Paulsen I."/>
            <person name="Zhang H."/>
            <person name="Bastida-Corcuera F.D."/>
            <person name="Simoes-Barbosa A."/>
            <person name="Brown M.T."/>
            <person name="Hayes R.D."/>
            <person name="Mukherjee M."/>
            <person name="Okumura C.Y."/>
            <person name="Schneider R."/>
            <person name="Smith A.J."/>
            <person name="Vanacova S."/>
            <person name="Villalvazo M."/>
            <person name="Haas B.J."/>
            <person name="Pertea M."/>
            <person name="Feldblyum T.V."/>
            <person name="Utterback T.R."/>
            <person name="Shu C.L."/>
            <person name="Osoegawa K."/>
            <person name="de Jong P.J."/>
            <person name="Hrdy I."/>
            <person name="Horvathova L."/>
            <person name="Zubacova Z."/>
            <person name="Dolezal P."/>
            <person name="Malik S.B."/>
            <person name="Logsdon J.M. Jr."/>
            <person name="Henze K."/>
            <person name="Gupta A."/>
            <person name="Wang C.C."/>
            <person name="Dunne R.L."/>
            <person name="Upcroft J.A."/>
            <person name="Upcroft P."/>
            <person name="White O."/>
            <person name="Salzberg S.L."/>
            <person name="Tang P."/>
            <person name="Chiu C.-H."/>
            <person name="Lee Y.-S."/>
            <person name="Embley T.M."/>
            <person name="Coombs G.H."/>
            <person name="Mottram J.C."/>
            <person name="Tachezy J."/>
            <person name="Fraser-Liggett C.M."/>
            <person name="Johnson P.J."/>
        </authorList>
    </citation>
    <scope>NUCLEOTIDE SEQUENCE [LARGE SCALE GENOMIC DNA]</scope>
    <source>
        <strain evidence="11">G3</strain>
    </source>
</reference>
<name>A2D9X6_TRIV3</name>
<dbReference type="GO" id="GO:0004674">
    <property type="term" value="F:protein serine/threonine kinase activity"/>
    <property type="evidence" value="ECO:0000318"/>
    <property type="project" value="GO_Central"/>
</dbReference>
<comment type="catalytic activity">
    <reaction evidence="7">
        <text>L-threonyl-[protein] + ATP = O-phospho-L-threonyl-[protein] + ADP + H(+)</text>
        <dbReference type="Rhea" id="RHEA:46608"/>
        <dbReference type="Rhea" id="RHEA-COMP:11060"/>
        <dbReference type="Rhea" id="RHEA-COMP:11605"/>
        <dbReference type="ChEBI" id="CHEBI:15378"/>
        <dbReference type="ChEBI" id="CHEBI:30013"/>
        <dbReference type="ChEBI" id="CHEBI:30616"/>
        <dbReference type="ChEBI" id="CHEBI:61977"/>
        <dbReference type="ChEBI" id="CHEBI:456216"/>
        <dbReference type="EC" id="2.7.11.1"/>
    </reaction>
</comment>
<dbReference type="RefSeq" id="XP_001583610.1">
    <property type="nucleotide sequence ID" value="XM_001583560.1"/>
</dbReference>
<dbReference type="PROSITE" id="PS50011">
    <property type="entry name" value="PROTEIN_KINASE_DOM"/>
    <property type="match status" value="1"/>
</dbReference>
<dbReference type="VEuPathDB" id="TrichDB:TVAGG3_0265470"/>
<dbReference type="AlphaFoldDB" id="A2D9X6"/>
<evidence type="ECO:0000256" key="4">
    <source>
        <dbReference type="ARBA" id="ARBA00022741"/>
    </source>
</evidence>
<feature type="region of interest" description="Disordered" evidence="9">
    <location>
        <begin position="312"/>
        <end position="506"/>
    </location>
</feature>
<evidence type="ECO:0000256" key="5">
    <source>
        <dbReference type="ARBA" id="ARBA00022777"/>
    </source>
</evidence>
<evidence type="ECO:0000256" key="2">
    <source>
        <dbReference type="ARBA" id="ARBA00022527"/>
    </source>
</evidence>
<dbReference type="PANTHER" id="PTHR22967">
    <property type="entry name" value="SERINE/THREONINE PROTEIN KINASE"/>
    <property type="match status" value="1"/>
</dbReference>
<dbReference type="Pfam" id="PF00069">
    <property type="entry name" value="Pkinase"/>
    <property type="match status" value="1"/>
</dbReference>
<feature type="compositionally biased region" description="Basic and acidic residues" evidence="9">
    <location>
        <begin position="320"/>
        <end position="338"/>
    </location>
</feature>
<dbReference type="GO" id="GO:0005524">
    <property type="term" value="F:ATP binding"/>
    <property type="evidence" value="ECO:0007669"/>
    <property type="project" value="UniProtKB-KW"/>
</dbReference>
<keyword evidence="3" id="KW-0808">Transferase</keyword>
<evidence type="ECO:0000256" key="3">
    <source>
        <dbReference type="ARBA" id="ARBA00022679"/>
    </source>
</evidence>
<dbReference type="EMBL" id="DS113182">
    <property type="protein sequence ID" value="EAY22624.1"/>
    <property type="molecule type" value="Genomic_DNA"/>
</dbReference>
<protein>
    <recommendedName>
        <fullName evidence="1">non-specific serine/threonine protein kinase</fullName>
        <ecNumber evidence="1">2.7.11.1</ecNumber>
    </recommendedName>
</protein>
<dbReference type="SUPFAM" id="SSF56112">
    <property type="entry name" value="Protein kinase-like (PK-like)"/>
    <property type="match status" value="1"/>
</dbReference>
<evidence type="ECO:0000256" key="6">
    <source>
        <dbReference type="ARBA" id="ARBA00022840"/>
    </source>
</evidence>
<feature type="compositionally biased region" description="Polar residues" evidence="9">
    <location>
        <begin position="488"/>
        <end position="506"/>
    </location>
</feature>
<dbReference type="InterPro" id="IPR011009">
    <property type="entry name" value="Kinase-like_dom_sf"/>
</dbReference>
<dbReference type="GO" id="GO:0005737">
    <property type="term" value="C:cytoplasm"/>
    <property type="evidence" value="ECO:0000318"/>
    <property type="project" value="GO_Central"/>
</dbReference>
<accession>A2D9X6</accession>
<dbReference type="KEGG" id="tva:5468205"/>
<keyword evidence="2" id="KW-0723">Serine/threonine-protein kinase</keyword>
<dbReference type="STRING" id="5722.A2D9X6"/>
<keyword evidence="6" id="KW-0067">ATP-binding</keyword>
<feature type="compositionally biased region" description="Low complexity" evidence="9">
    <location>
        <begin position="379"/>
        <end position="390"/>
    </location>
</feature>
<evidence type="ECO:0000259" key="10">
    <source>
        <dbReference type="PROSITE" id="PS50011"/>
    </source>
</evidence>
<evidence type="ECO:0000256" key="8">
    <source>
        <dbReference type="ARBA" id="ARBA00048679"/>
    </source>
</evidence>
<evidence type="ECO:0000313" key="12">
    <source>
        <dbReference type="Proteomes" id="UP000001542"/>
    </source>
</evidence>
<dbReference type="SMR" id="A2D9X6"/>
<dbReference type="PANTHER" id="PTHR22967:SF57">
    <property type="entry name" value="AUXILIN, ISOFORM A-RELATED"/>
    <property type="match status" value="1"/>
</dbReference>
<dbReference type="Proteomes" id="UP000001542">
    <property type="component" value="Unassembled WGS sequence"/>
</dbReference>
<evidence type="ECO:0000256" key="9">
    <source>
        <dbReference type="SAM" id="MobiDB-lite"/>
    </source>
</evidence>
<keyword evidence="4" id="KW-0547">Nucleotide-binding</keyword>
<evidence type="ECO:0000256" key="1">
    <source>
        <dbReference type="ARBA" id="ARBA00012513"/>
    </source>
</evidence>
<evidence type="ECO:0000313" key="11">
    <source>
        <dbReference type="EMBL" id="EAY22624.1"/>
    </source>
</evidence>
<feature type="compositionally biased region" description="Basic residues" evidence="9">
    <location>
        <begin position="358"/>
        <end position="375"/>
    </location>
</feature>
<dbReference type="EC" id="2.7.11.1" evidence="1"/>
<feature type="compositionally biased region" description="Polar residues" evidence="9">
    <location>
        <begin position="397"/>
        <end position="425"/>
    </location>
</feature>
<feature type="compositionally biased region" description="Acidic residues" evidence="9">
    <location>
        <begin position="339"/>
        <end position="348"/>
    </location>
</feature>
<gene>
    <name evidence="11" type="ORF">TVAG_475520</name>
</gene>
<comment type="catalytic activity">
    <reaction evidence="8">
        <text>L-seryl-[protein] + ATP = O-phospho-L-seryl-[protein] + ADP + H(+)</text>
        <dbReference type="Rhea" id="RHEA:17989"/>
        <dbReference type="Rhea" id="RHEA-COMP:9863"/>
        <dbReference type="Rhea" id="RHEA-COMP:11604"/>
        <dbReference type="ChEBI" id="CHEBI:15378"/>
        <dbReference type="ChEBI" id="CHEBI:29999"/>
        <dbReference type="ChEBI" id="CHEBI:30616"/>
        <dbReference type="ChEBI" id="CHEBI:83421"/>
        <dbReference type="ChEBI" id="CHEBI:456216"/>
        <dbReference type="EC" id="2.7.11.1"/>
    </reaction>
</comment>
<dbReference type="SMART" id="SM00220">
    <property type="entry name" value="S_TKc"/>
    <property type="match status" value="1"/>
</dbReference>
<dbReference type="FunFam" id="1.10.510.10:FF:001894">
    <property type="entry name" value="CAMK family protein kinase"/>
    <property type="match status" value="1"/>
</dbReference>
<dbReference type="eggNOG" id="KOG1989">
    <property type="taxonomic scope" value="Eukaryota"/>
</dbReference>
<dbReference type="VEuPathDB" id="TrichDB:TVAG_475520"/>
<keyword evidence="12" id="KW-1185">Reference proteome</keyword>
<dbReference type="InterPro" id="IPR000719">
    <property type="entry name" value="Prot_kinase_dom"/>
</dbReference>